<dbReference type="Gene3D" id="3.40.50.150">
    <property type="entry name" value="Vaccinia Virus protein VP39"/>
    <property type="match status" value="1"/>
</dbReference>
<comment type="caution">
    <text evidence="4">The sequence shown here is derived from an EMBL/GenBank/DDBJ whole genome shotgun (WGS) entry which is preliminary data.</text>
</comment>
<dbReference type="AlphaFoldDB" id="A0A9D7DVB5"/>
<accession>A0A9D7DVB5</accession>
<dbReference type="PANTHER" id="PTHR11579">
    <property type="entry name" value="PROTEIN-L-ISOASPARTATE O-METHYLTRANSFERASE"/>
    <property type="match status" value="1"/>
</dbReference>
<dbReference type="EMBL" id="JADJEV010000001">
    <property type="protein sequence ID" value="MBK6971431.1"/>
    <property type="molecule type" value="Genomic_DNA"/>
</dbReference>
<dbReference type="GO" id="GO:0004719">
    <property type="term" value="F:protein-L-isoaspartate (D-aspartate) O-methyltransferase activity"/>
    <property type="evidence" value="ECO:0007669"/>
    <property type="project" value="InterPro"/>
</dbReference>
<evidence type="ECO:0000256" key="1">
    <source>
        <dbReference type="ARBA" id="ARBA00005369"/>
    </source>
</evidence>
<name>A0A9D7DVB5_9PROT</name>
<reference evidence="4" key="1">
    <citation type="submission" date="2020-10" db="EMBL/GenBank/DDBJ databases">
        <title>Connecting structure to function with the recovery of over 1000 high-quality activated sludge metagenome-assembled genomes encoding full-length rRNA genes using long-read sequencing.</title>
        <authorList>
            <person name="Singleton C.M."/>
            <person name="Petriglieri F."/>
            <person name="Kristensen J.M."/>
            <person name="Kirkegaard R.H."/>
            <person name="Michaelsen T.Y."/>
            <person name="Andersen M.H."/>
            <person name="Karst S.M."/>
            <person name="Dueholm M.S."/>
            <person name="Nielsen P.H."/>
            <person name="Albertsen M."/>
        </authorList>
    </citation>
    <scope>NUCLEOTIDE SEQUENCE</scope>
    <source>
        <strain evidence="4">Bjer_18-Q3-R1-45_BAT3C.347</strain>
    </source>
</reference>
<dbReference type="Pfam" id="PF01135">
    <property type="entry name" value="PCMT"/>
    <property type="match status" value="1"/>
</dbReference>
<protein>
    <recommendedName>
        <fullName evidence="2">Protein-L-isoaspartate O-methyltransferase</fullName>
    </recommendedName>
    <alternativeName>
        <fullName evidence="3">Protein L-isoaspartyl methyltransferase</fullName>
    </alternativeName>
</protein>
<organism evidence="4 5">
    <name type="scientific">Candidatus Methylophosphatis roskildensis</name>
    <dbReference type="NCBI Taxonomy" id="2899263"/>
    <lineage>
        <taxon>Bacteria</taxon>
        <taxon>Pseudomonadati</taxon>
        <taxon>Pseudomonadota</taxon>
        <taxon>Betaproteobacteria</taxon>
        <taxon>Nitrosomonadales</taxon>
        <taxon>Sterolibacteriaceae</taxon>
        <taxon>Candidatus Methylophosphatis</taxon>
    </lineage>
</organism>
<comment type="similarity">
    <text evidence="1">Belongs to the methyltransferase superfamily. L-isoaspartyl/D-aspartyl protein methyltransferase family.</text>
</comment>
<evidence type="ECO:0000313" key="4">
    <source>
        <dbReference type="EMBL" id="MBK6971431.1"/>
    </source>
</evidence>
<dbReference type="Proteomes" id="UP000807785">
    <property type="component" value="Unassembled WGS sequence"/>
</dbReference>
<sequence>MDFERARFNMVEQQIRPWDVLDQDVLDLLFAVKRENFVPPAYRNLAFADIEVPLGNGRSMLEPKVEARMLQAVSPRRADKVLQVGAGSGYLAALLGARVEQVHAVDIDPALVTMARANLERAHVTNVSVDQGDAVRGWPLHAPYDVIVVTGSLPMLPHELLAQLKLGGRLCAIVGDAPAMTAQLVTCTAEGAYQTVNLFETNVAPLDNAPRKDRFVF</sequence>
<dbReference type="GO" id="GO:0005737">
    <property type="term" value="C:cytoplasm"/>
    <property type="evidence" value="ECO:0007669"/>
    <property type="project" value="TreeGrafter"/>
</dbReference>
<dbReference type="PANTHER" id="PTHR11579:SF18">
    <property type="entry name" value="PROTEIN-L-ISOASPARTATE O-METHYLTRANSFERASE"/>
    <property type="match status" value="1"/>
</dbReference>
<dbReference type="InterPro" id="IPR000682">
    <property type="entry name" value="PCMT"/>
</dbReference>
<dbReference type="CDD" id="cd02440">
    <property type="entry name" value="AdoMet_MTases"/>
    <property type="match status" value="1"/>
</dbReference>
<evidence type="ECO:0000256" key="2">
    <source>
        <dbReference type="ARBA" id="ARBA00013346"/>
    </source>
</evidence>
<gene>
    <name evidence="4" type="ORF">IPH26_00180</name>
</gene>
<evidence type="ECO:0000256" key="3">
    <source>
        <dbReference type="ARBA" id="ARBA00030757"/>
    </source>
</evidence>
<dbReference type="InterPro" id="IPR029063">
    <property type="entry name" value="SAM-dependent_MTases_sf"/>
</dbReference>
<evidence type="ECO:0000313" key="5">
    <source>
        <dbReference type="Proteomes" id="UP000807785"/>
    </source>
</evidence>
<dbReference type="SUPFAM" id="SSF53335">
    <property type="entry name" value="S-adenosyl-L-methionine-dependent methyltransferases"/>
    <property type="match status" value="1"/>
</dbReference>
<proteinExistence type="inferred from homology"/>